<keyword evidence="3" id="KW-1133">Transmembrane helix</keyword>
<evidence type="ECO:0000256" key="1">
    <source>
        <dbReference type="ARBA" id="ARBA00004370"/>
    </source>
</evidence>
<evidence type="ECO:0000256" key="5">
    <source>
        <dbReference type="ARBA" id="ARBA00023157"/>
    </source>
</evidence>
<dbReference type="Gene3D" id="2.60.220.50">
    <property type="match status" value="1"/>
</dbReference>
<dbReference type="EMBL" id="CASHTH010004466">
    <property type="protein sequence ID" value="CAI8057698.1"/>
    <property type="molecule type" value="Genomic_DNA"/>
</dbReference>
<evidence type="ECO:0000256" key="4">
    <source>
        <dbReference type="ARBA" id="ARBA00023136"/>
    </source>
</evidence>
<comment type="subcellular location">
    <subcellularLocation>
        <location evidence="1">Membrane</location>
    </subcellularLocation>
</comment>
<dbReference type="PROSITE" id="PS50221">
    <property type="entry name" value="GAIN_B"/>
    <property type="match status" value="1"/>
</dbReference>
<dbReference type="Proteomes" id="UP001174909">
    <property type="component" value="Unassembled WGS sequence"/>
</dbReference>
<keyword evidence="8" id="KW-1185">Reference proteome</keyword>
<dbReference type="AlphaFoldDB" id="A0AA35XG91"/>
<dbReference type="InterPro" id="IPR057244">
    <property type="entry name" value="GAIN_B"/>
</dbReference>
<keyword evidence="5" id="KW-1015">Disulfide bond</keyword>
<comment type="caution">
    <text evidence="7">The sequence shown here is derived from an EMBL/GenBank/DDBJ whole genome shotgun (WGS) entry which is preliminary data.</text>
</comment>
<name>A0AA35XG91_GEOBA</name>
<evidence type="ECO:0000256" key="3">
    <source>
        <dbReference type="ARBA" id="ARBA00022989"/>
    </source>
</evidence>
<proteinExistence type="predicted"/>
<gene>
    <name evidence="7" type="ORF">GBAR_LOCUS31430</name>
</gene>
<dbReference type="GO" id="GO:0016020">
    <property type="term" value="C:membrane"/>
    <property type="evidence" value="ECO:0007669"/>
    <property type="project" value="UniProtKB-SubCell"/>
</dbReference>
<evidence type="ECO:0000259" key="6">
    <source>
        <dbReference type="PROSITE" id="PS50221"/>
    </source>
</evidence>
<dbReference type="InterPro" id="IPR046338">
    <property type="entry name" value="GAIN_dom_sf"/>
</dbReference>
<organism evidence="7 8">
    <name type="scientific">Geodia barretti</name>
    <name type="common">Barrett's horny sponge</name>
    <dbReference type="NCBI Taxonomy" id="519541"/>
    <lineage>
        <taxon>Eukaryota</taxon>
        <taxon>Metazoa</taxon>
        <taxon>Porifera</taxon>
        <taxon>Demospongiae</taxon>
        <taxon>Heteroscleromorpha</taxon>
        <taxon>Tetractinellida</taxon>
        <taxon>Astrophorina</taxon>
        <taxon>Geodiidae</taxon>
        <taxon>Geodia</taxon>
    </lineage>
</organism>
<reference evidence="7" key="1">
    <citation type="submission" date="2023-03" db="EMBL/GenBank/DDBJ databases">
        <authorList>
            <person name="Steffen K."/>
            <person name="Cardenas P."/>
        </authorList>
    </citation>
    <scope>NUCLEOTIDE SEQUENCE</scope>
</reference>
<feature type="non-terminal residue" evidence="7">
    <location>
        <position position="121"/>
    </location>
</feature>
<keyword evidence="2" id="KW-0812">Transmembrane</keyword>
<accession>A0AA35XG91</accession>
<evidence type="ECO:0000256" key="2">
    <source>
        <dbReference type="ARBA" id="ARBA00022692"/>
    </source>
</evidence>
<sequence>MAQITIPIDPLLGLGHETTTQQLSLVHMLFRNIEDFLPTNTAVLSNSRAESLVLSSQLVGLSEDKIPVDLFRDNPITLNFSFTANFEKSNLYVGVFWDFSDPVGTGGWSSEGTQLISNMTR</sequence>
<feature type="domain" description="GAIN-B" evidence="6">
    <location>
        <begin position="1"/>
        <end position="121"/>
    </location>
</feature>
<evidence type="ECO:0000313" key="7">
    <source>
        <dbReference type="EMBL" id="CAI8057698.1"/>
    </source>
</evidence>
<protein>
    <recommendedName>
        <fullName evidence="6">GAIN-B domain-containing protein</fullName>
    </recommendedName>
</protein>
<evidence type="ECO:0000313" key="8">
    <source>
        <dbReference type="Proteomes" id="UP001174909"/>
    </source>
</evidence>
<keyword evidence="4" id="KW-0472">Membrane</keyword>